<dbReference type="EMBL" id="JBHTIA010000003">
    <property type="protein sequence ID" value="MFD0763608.1"/>
    <property type="molecule type" value="Genomic_DNA"/>
</dbReference>
<keyword evidence="4" id="KW-1185">Reference proteome</keyword>
<dbReference type="NCBIfam" id="TIGR04131">
    <property type="entry name" value="Bac_Flav_CTERM"/>
    <property type="match status" value="1"/>
</dbReference>
<feature type="chain" id="PRO_5045654274" evidence="1">
    <location>
        <begin position="24"/>
        <end position="646"/>
    </location>
</feature>
<protein>
    <submittedName>
        <fullName evidence="3">Gliding motility-associated C-terminal domain-containing protein</fullName>
    </submittedName>
</protein>
<dbReference type="InterPro" id="IPR003599">
    <property type="entry name" value="Ig_sub"/>
</dbReference>
<dbReference type="SUPFAM" id="SSF48726">
    <property type="entry name" value="Immunoglobulin"/>
    <property type="match status" value="1"/>
</dbReference>
<dbReference type="RefSeq" id="WP_377137852.1">
    <property type="nucleotide sequence ID" value="NZ_JBHTIA010000003.1"/>
</dbReference>
<dbReference type="Gene3D" id="2.60.120.260">
    <property type="entry name" value="Galactose-binding domain-like"/>
    <property type="match status" value="1"/>
</dbReference>
<comment type="caution">
    <text evidence="3">The sequence shown here is derived from an EMBL/GenBank/DDBJ whole genome shotgun (WGS) entry which is preliminary data.</text>
</comment>
<proteinExistence type="predicted"/>
<organism evidence="3 4">
    <name type="scientific">Mucilaginibacter lutimaris</name>
    <dbReference type="NCBI Taxonomy" id="931629"/>
    <lineage>
        <taxon>Bacteria</taxon>
        <taxon>Pseudomonadati</taxon>
        <taxon>Bacteroidota</taxon>
        <taxon>Sphingobacteriia</taxon>
        <taxon>Sphingobacteriales</taxon>
        <taxon>Sphingobacteriaceae</taxon>
        <taxon>Mucilaginibacter</taxon>
    </lineage>
</organism>
<evidence type="ECO:0000313" key="3">
    <source>
        <dbReference type="EMBL" id="MFD0763608.1"/>
    </source>
</evidence>
<dbReference type="InterPro" id="IPR007110">
    <property type="entry name" value="Ig-like_dom"/>
</dbReference>
<accession>A0ABW2ZBV6</accession>
<dbReference type="PROSITE" id="PS50835">
    <property type="entry name" value="IG_LIKE"/>
    <property type="match status" value="1"/>
</dbReference>
<dbReference type="Gene3D" id="2.60.40.10">
    <property type="entry name" value="Immunoglobulins"/>
    <property type="match status" value="2"/>
</dbReference>
<feature type="signal peptide" evidence="1">
    <location>
        <begin position="1"/>
        <end position="23"/>
    </location>
</feature>
<evidence type="ECO:0000256" key="1">
    <source>
        <dbReference type="SAM" id="SignalP"/>
    </source>
</evidence>
<name>A0ABW2ZBV6_9SPHI</name>
<reference evidence="4" key="1">
    <citation type="journal article" date="2019" name="Int. J. Syst. Evol. Microbiol.">
        <title>The Global Catalogue of Microorganisms (GCM) 10K type strain sequencing project: providing services to taxonomists for standard genome sequencing and annotation.</title>
        <authorList>
            <consortium name="The Broad Institute Genomics Platform"/>
            <consortium name="The Broad Institute Genome Sequencing Center for Infectious Disease"/>
            <person name="Wu L."/>
            <person name="Ma J."/>
        </authorList>
    </citation>
    <scope>NUCLEOTIDE SEQUENCE [LARGE SCALE GENOMIC DNA]</scope>
    <source>
        <strain evidence="4">CCUG 60742</strain>
    </source>
</reference>
<dbReference type="InterPro" id="IPR026341">
    <property type="entry name" value="T9SS_type_B"/>
</dbReference>
<dbReference type="SMART" id="SM00409">
    <property type="entry name" value="IG"/>
    <property type="match status" value="1"/>
</dbReference>
<dbReference type="Pfam" id="PF13585">
    <property type="entry name" value="CHU_C"/>
    <property type="match status" value="1"/>
</dbReference>
<evidence type="ECO:0000259" key="2">
    <source>
        <dbReference type="PROSITE" id="PS50835"/>
    </source>
</evidence>
<feature type="domain" description="Ig-like" evidence="2">
    <location>
        <begin position="287"/>
        <end position="398"/>
    </location>
</feature>
<evidence type="ECO:0000313" key="4">
    <source>
        <dbReference type="Proteomes" id="UP001597073"/>
    </source>
</evidence>
<dbReference type="Proteomes" id="UP001597073">
    <property type="component" value="Unassembled WGS sequence"/>
</dbReference>
<dbReference type="InterPro" id="IPR013783">
    <property type="entry name" value="Ig-like_fold"/>
</dbReference>
<gene>
    <name evidence="3" type="ORF">ACFQZI_02000</name>
</gene>
<keyword evidence="1" id="KW-0732">Signal</keyword>
<dbReference type="InterPro" id="IPR036179">
    <property type="entry name" value="Ig-like_dom_sf"/>
</dbReference>
<sequence>MPINKLKFLTFLLFLITNVQAFAQVVNGSLGDPVFTFDFGSGNDMKFPTTGYTFVGGSCPEDGKYSISKTEVGCHPDTWHVVLKDHTGNDGYMMVVNADAVPGKEFFSKETTIEGTNAGALCDNTTYEFSAYVLNLIKAGQPGFIEPNITFRVETLSGDIIGMNTEEIHPTYDPNGWGKYGLTFTTPPGVTTVVVRMINNAPGGAGNDFLLDDISFRAYGPVLQAGFAGDISITQNNVCEGLPANYTINATQAAGYNQPKYQWQKNSGNGWADIPGEINTSLNVVFPSAQLGSYQYRLGVAEGSNINSLNCRVYSNVVTINVTSYPAVSNIPPQAVCEGDPITLTATGGATYKWTGPGITSTQNPLVIPSASAANTGTYHVDVTSAAGCITPKDVTVTVNAKPVIQVSGTQTICAGSGAQITASATNGVSYSWSPAAGLSDANSATPFASPSISTLYTVTVTNASNCINTNTVQVNVLPLPVANAGDDKAIFEGQVTKLEGSATGDVATYTWSPADYLDDPHSLTPMANPPHNTTYTLTVTSANNCGEKKDEVFIRVYEKIVIPSSFTPNNDGINDIWNIEALSTYSDGVISIYNRGGKRVYQSRGYGKPWDGKLNGSPLPAGTYYYIIDLKNGTPNLSGWVLIMR</sequence>